<keyword evidence="15" id="KW-1185">Reference proteome</keyword>
<protein>
    <recommendedName>
        <fullName evidence="11">1,6-anhydro-N-acetylmuramyl-L-alanine amidase AmpD</fullName>
        <ecNumber evidence="5">3.5.1.28</ecNumber>
    </recommendedName>
    <alternativeName>
        <fullName evidence="12">N-acetylmuramoyl-L-alanine amidase</fullName>
    </alternativeName>
</protein>
<dbReference type="GO" id="GO:0008745">
    <property type="term" value="F:N-acetylmuramoyl-L-alanine amidase activity"/>
    <property type="evidence" value="ECO:0007669"/>
    <property type="project" value="UniProtKB-EC"/>
</dbReference>
<dbReference type="KEGG" id="kak:Kalk_17535"/>
<evidence type="ECO:0000256" key="5">
    <source>
        <dbReference type="ARBA" id="ARBA00011901"/>
    </source>
</evidence>
<comment type="catalytic activity">
    <reaction evidence="1">
        <text>Hydrolyzes the link between N-acetylmuramoyl residues and L-amino acid residues in certain cell-wall glycopeptides.</text>
        <dbReference type="EC" id="3.5.1.28"/>
    </reaction>
</comment>
<dbReference type="EMBL" id="CP022684">
    <property type="protein sequence ID" value="AUM14114.1"/>
    <property type="molecule type" value="Genomic_DNA"/>
</dbReference>
<keyword evidence="6" id="KW-0963">Cytoplasm</keyword>
<evidence type="ECO:0000256" key="2">
    <source>
        <dbReference type="ARBA" id="ARBA00001947"/>
    </source>
</evidence>
<dbReference type="GO" id="GO:0009253">
    <property type="term" value="P:peptidoglycan catabolic process"/>
    <property type="evidence" value="ECO:0007669"/>
    <property type="project" value="InterPro"/>
</dbReference>
<evidence type="ECO:0000256" key="12">
    <source>
        <dbReference type="ARBA" id="ARBA00042615"/>
    </source>
</evidence>
<keyword evidence="10" id="KW-0961">Cell wall biogenesis/degradation</keyword>
<dbReference type="Pfam" id="PF01510">
    <property type="entry name" value="Amidase_2"/>
    <property type="match status" value="1"/>
</dbReference>
<accession>A0A2K9LTH1</accession>
<gene>
    <name evidence="14" type="ORF">Kalk_17535</name>
</gene>
<dbReference type="PANTHER" id="PTHR30417:SF4">
    <property type="entry name" value="1,6-ANHYDRO-N-ACETYLMURAMYL-L-ALANINE AMIDASE AMPD"/>
    <property type="match status" value="1"/>
</dbReference>
<evidence type="ECO:0000256" key="10">
    <source>
        <dbReference type="ARBA" id="ARBA00023316"/>
    </source>
</evidence>
<comment type="cofactor">
    <cofactor evidence="2">
        <name>Zn(2+)</name>
        <dbReference type="ChEBI" id="CHEBI:29105"/>
    </cofactor>
</comment>
<evidence type="ECO:0000256" key="1">
    <source>
        <dbReference type="ARBA" id="ARBA00001561"/>
    </source>
</evidence>
<dbReference type="GO" id="GO:0009254">
    <property type="term" value="P:peptidoglycan turnover"/>
    <property type="evidence" value="ECO:0007669"/>
    <property type="project" value="TreeGrafter"/>
</dbReference>
<dbReference type="AlphaFoldDB" id="A0A2K9LTH1"/>
<evidence type="ECO:0000256" key="3">
    <source>
        <dbReference type="ARBA" id="ARBA00004496"/>
    </source>
</evidence>
<evidence type="ECO:0000259" key="13">
    <source>
        <dbReference type="SMART" id="SM00644"/>
    </source>
</evidence>
<keyword evidence="8" id="KW-0378">Hydrolase</keyword>
<comment type="subcellular location">
    <subcellularLocation>
        <location evidence="3">Cytoplasm</location>
    </subcellularLocation>
</comment>
<sequence>MKIEQHLLVGARQVPSPNYNLRPVGMEPDLIVIHCISLPPGCFGGPQVEQFFQNCLCTEEHPYFQEINGLQVSSHLLIRRDGEVVQFVPFDKRAWHAGKSCYDGRENCNDFSIGIELEGTDDGPYEPVQYDQLKRVIELLLAAYPAILPQAIVAHSDIAPGRKSDPGPYFDWQVLRKALGLS</sequence>
<dbReference type="GO" id="GO:0005737">
    <property type="term" value="C:cytoplasm"/>
    <property type="evidence" value="ECO:0007669"/>
    <property type="project" value="UniProtKB-SubCell"/>
</dbReference>
<evidence type="ECO:0000256" key="4">
    <source>
        <dbReference type="ARBA" id="ARBA00007553"/>
    </source>
</evidence>
<evidence type="ECO:0000256" key="7">
    <source>
        <dbReference type="ARBA" id="ARBA00022723"/>
    </source>
</evidence>
<keyword evidence="7" id="KW-0479">Metal-binding</keyword>
<reference evidence="15" key="1">
    <citation type="submission" date="2017-08" db="EMBL/GenBank/DDBJ databases">
        <title>Direct submision.</title>
        <authorList>
            <person name="Kim S.-J."/>
            <person name="Rhee S.-K."/>
        </authorList>
    </citation>
    <scope>NUCLEOTIDE SEQUENCE [LARGE SCALE GENOMIC DNA]</scope>
    <source>
        <strain evidence="15">GI5</strain>
    </source>
</reference>
<dbReference type="EC" id="3.5.1.28" evidence="5"/>
<dbReference type="NCBIfam" id="NF008758">
    <property type="entry name" value="PRK11789.1"/>
    <property type="match status" value="1"/>
</dbReference>
<dbReference type="Proteomes" id="UP000235116">
    <property type="component" value="Chromosome"/>
</dbReference>
<evidence type="ECO:0000256" key="8">
    <source>
        <dbReference type="ARBA" id="ARBA00022801"/>
    </source>
</evidence>
<dbReference type="PANTHER" id="PTHR30417">
    <property type="entry name" value="N-ACETYLMURAMOYL-L-ALANINE AMIDASE AMID"/>
    <property type="match status" value="1"/>
</dbReference>
<evidence type="ECO:0000313" key="15">
    <source>
        <dbReference type="Proteomes" id="UP000235116"/>
    </source>
</evidence>
<dbReference type="GO" id="GO:0046872">
    <property type="term" value="F:metal ion binding"/>
    <property type="evidence" value="ECO:0007669"/>
    <property type="project" value="UniProtKB-KW"/>
</dbReference>
<dbReference type="Gene3D" id="3.40.80.10">
    <property type="entry name" value="Peptidoglycan recognition protein-like"/>
    <property type="match status" value="1"/>
</dbReference>
<evidence type="ECO:0000313" key="14">
    <source>
        <dbReference type="EMBL" id="AUM14114.1"/>
    </source>
</evidence>
<dbReference type="SUPFAM" id="SSF55846">
    <property type="entry name" value="N-acetylmuramoyl-L-alanine amidase-like"/>
    <property type="match status" value="1"/>
</dbReference>
<dbReference type="GO" id="GO:0071555">
    <property type="term" value="P:cell wall organization"/>
    <property type="evidence" value="ECO:0007669"/>
    <property type="project" value="UniProtKB-KW"/>
</dbReference>
<evidence type="ECO:0000256" key="6">
    <source>
        <dbReference type="ARBA" id="ARBA00022490"/>
    </source>
</evidence>
<evidence type="ECO:0000256" key="11">
    <source>
        <dbReference type="ARBA" id="ARBA00039257"/>
    </source>
</evidence>
<feature type="domain" description="N-acetylmuramoyl-L-alanine amidase" evidence="13">
    <location>
        <begin position="16"/>
        <end position="167"/>
    </location>
</feature>
<name>A0A2K9LTH1_9GAMM</name>
<dbReference type="InterPro" id="IPR051206">
    <property type="entry name" value="NAMLAA_amidase_2"/>
</dbReference>
<organism evidence="14 15">
    <name type="scientific">Ketobacter alkanivorans</name>
    <dbReference type="NCBI Taxonomy" id="1917421"/>
    <lineage>
        <taxon>Bacteria</taxon>
        <taxon>Pseudomonadati</taxon>
        <taxon>Pseudomonadota</taxon>
        <taxon>Gammaproteobacteria</taxon>
        <taxon>Pseudomonadales</taxon>
        <taxon>Ketobacteraceae</taxon>
        <taxon>Ketobacter</taxon>
    </lineage>
</organism>
<dbReference type="RefSeq" id="WP_101895489.1">
    <property type="nucleotide sequence ID" value="NZ_CP022684.1"/>
</dbReference>
<keyword evidence="9" id="KW-0862">Zinc</keyword>
<dbReference type="InterPro" id="IPR002502">
    <property type="entry name" value="Amidase_domain"/>
</dbReference>
<dbReference type="CDD" id="cd06583">
    <property type="entry name" value="PGRP"/>
    <property type="match status" value="1"/>
</dbReference>
<dbReference type="OrthoDB" id="9794842at2"/>
<dbReference type="InterPro" id="IPR036505">
    <property type="entry name" value="Amidase/PGRP_sf"/>
</dbReference>
<dbReference type="SMART" id="SM00644">
    <property type="entry name" value="Ami_2"/>
    <property type="match status" value="1"/>
</dbReference>
<proteinExistence type="inferred from homology"/>
<comment type="similarity">
    <text evidence="4">Belongs to the N-acetylmuramoyl-L-alanine amidase 2 family.</text>
</comment>
<evidence type="ECO:0000256" key="9">
    <source>
        <dbReference type="ARBA" id="ARBA00022833"/>
    </source>
</evidence>